<dbReference type="RefSeq" id="WP_284252857.1">
    <property type="nucleotide sequence ID" value="NZ_BAAAQO010000003.1"/>
</dbReference>
<dbReference type="EMBL" id="BSVB01000001">
    <property type="protein sequence ID" value="GMA93864.1"/>
    <property type="molecule type" value="Genomic_DNA"/>
</dbReference>
<gene>
    <name evidence="2" type="ORF">GCM10025881_06880</name>
</gene>
<dbReference type="Pfam" id="PF01381">
    <property type="entry name" value="HTH_3"/>
    <property type="match status" value="1"/>
</dbReference>
<name>A0ABQ6K345_9MICO</name>
<evidence type="ECO:0000313" key="2">
    <source>
        <dbReference type="EMBL" id="GMA93864.1"/>
    </source>
</evidence>
<keyword evidence="3" id="KW-1185">Reference proteome</keyword>
<dbReference type="CDD" id="cd00093">
    <property type="entry name" value="HTH_XRE"/>
    <property type="match status" value="1"/>
</dbReference>
<proteinExistence type="predicted"/>
<reference evidence="3" key="1">
    <citation type="journal article" date="2019" name="Int. J. Syst. Evol. Microbiol.">
        <title>The Global Catalogue of Microorganisms (GCM) 10K type strain sequencing project: providing services to taxonomists for standard genome sequencing and annotation.</title>
        <authorList>
            <consortium name="The Broad Institute Genomics Platform"/>
            <consortium name="The Broad Institute Genome Sequencing Center for Infectious Disease"/>
            <person name="Wu L."/>
            <person name="Ma J."/>
        </authorList>
    </citation>
    <scope>NUCLEOTIDE SEQUENCE [LARGE SCALE GENOMIC DNA]</scope>
    <source>
        <strain evidence="3">NBRC 108894</strain>
    </source>
</reference>
<dbReference type="InterPro" id="IPR001387">
    <property type="entry name" value="Cro/C1-type_HTH"/>
</dbReference>
<dbReference type="SUPFAM" id="SSF47413">
    <property type="entry name" value="lambda repressor-like DNA-binding domains"/>
    <property type="match status" value="1"/>
</dbReference>
<organism evidence="2 3">
    <name type="scientific">Pseudolysinimonas kribbensis</name>
    <dbReference type="NCBI Taxonomy" id="433641"/>
    <lineage>
        <taxon>Bacteria</taxon>
        <taxon>Bacillati</taxon>
        <taxon>Actinomycetota</taxon>
        <taxon>Actinomycetes</taxon>
        <taxon>Micrococcales</taxon>
        <taxon>Microbacteriaceae</taxon>
        <taxon>Pseudolysinimonas</taxon>
    </lineage>
</organism>
<protein>
    <recommendedName>
        <fullName evidence="1">HTH cro/C1-type domain-containing protein</fullName>
    </recommendedName>
</protein>
<dbReference type="PROSITE" id="PS50943">
    <property type="entry name" value="HTH_CROC1"/>
    <property type="match status" value="1"/>
</dbReference>
<feature type="domain" description="HTH cro/C1-type" evidence="1">
    <location>
        <begin position="15"/>
        <end position="69"/>
    </location>
</feature>
<sequence>MPAAFDAARLLGERVLAERQRVGITQMDAANLAGINVAHYGRIERGMGNPNLETLVRLAGVLGVDPGEFLRGMTVDQLPPSRVSYAAADYVRERERRSKA</sequence>
<accession>A0ABQ6K345</accession>
<dbReference type="Gene3D" id="1.10.260.40">
    <property type="entry name" value="lambda repressor-like DNA-binding domains"/>
    <property type="match status" value="1"/>
</dbReference>
<dbReference type="Proteomes" id="UP001157034">
    <property type="component" value="Unassembled WGS sequence"/>
</dbReference>
<evidence type="ECO:0000313" key="3">
    <source>
        <dbReference type="Proteomes" id="UP001157034"/>
    </source>
</evidence>
<dbReference type="SMART" id="SM00530">
    <property type="entry name" value="HTH_XRE"/>
    <property type="match status" value="1"/>
</dbReference>
<evidence type="ECO:0000259" key="1">
    <source>
        <dbReference type="PROSITE" id="PS50943"/>
    </source>
</evidence>
<dbReference type="InterPro" id="IPR010982">
    <property type="entry name" value="Lambda_DNA-bd_dom_sf"/>
</dbReference>
<comment type="caution">
    <text evidence="2">The sequence shown here is derived from an EMBL/GenBank/DDBJ whole genome shotgun (WGS) entry which is preliminary data.</text>
</comment>